<evidence type="ECO:0000313" key="2">
    <source>
        <dbReference type="Proteomes" id="UP000199435"/>
    </source>
</evidence>
<dbReference type="AlphaFoldDB" id="A0A1C3U6C5"/>
<protein>
    <submittedName>
        <fullName evidence="1">Uncharacterized protein</fullName>
    </submittedName>
</protein>
<accession>A0A1C3U6C5</accession>
<evidence type="ECO:0000313" key="1">
    <source>
        <dbReference type="EMBL" id="SCB11032.1"/>
    </source>
</evidence>
<reference evidence="2" key="1">
    <citation type="submission" date="2016-08" db="EMBL/GenBank/DDBJ databases">
        <authorList>
            <person name="Varghese N."/>
            <person name="Submissions Spin"/>
        </authorList>
    </citation>
    <scope>NUCLEOTIDE SEQUENCE [LARGE SCALE GENOMIC DNA]</scope>
    <source>
        <strain evidence="2">HAMBI 2971</strain>
    </source>
</reference>
<proteinExistence type="predicted"/>
<keyword evidence="2" id="KW-1185">Reference proteome</keyword>
<name>A0A1C3U6C5_9HYPH</name>
<dbReference type="EMBL" id="FMAH01000002">
    <property type="protein sequence ID" value="SCB11032.1"/>
    <property type="molecule type" value="Genomic_DNA"/>
</dbReference>
<gene>
    <name evidence="1" type="ORF">GA0061102_100248</name>
</gene>
<organism evidence="1 2">
    <name type="scientific">Rhizobium miluonense</name>
    <dbReference type="NCBI Taxonomy" id="411945"/>
    <lineage>
        <taxon>Bacteria</taxon>
        <taxon>Pseudomonadati</taxon>
        <taxon>Pseudomonadota</taxon>
        <taxon>Alphaproteobacteria</taxon>
        <taxon>Hyphomicrobiales</taxon>
        <taxon>Rhizobiaceae</taxon>
        <taxon>Rhizobium/Agrobacterium group</taxon>
        <taxon>Rhizobium</taxon>
    </lineage>
</organism>
<dbReference type="Proteomes" id="UP000199435">
    <property type="component" value="Unassembled WGS sequence"/>
</dbReference>
<sequence>MFLKSSLWKNPPIPFNVKPLLLRPMPYQPNLYRSASHPVSLMNMNRFRDGLRAVAGRPLARIGSNAGRSHSLGVCKVRRSGRAGVLPGQLLGVLPVSSGNCGGAQALVRSDHHDRPSAPQMTSIISPTARKAERILWPAAVGLCLHNEHASTQAAGSVLALARARQAYRTAFYRPWRPTGGNGLYPFKSIHRSSRRVAPHNAKHPKHRSCCGTRYLWRSFHITRLAPKRSIHFPIAAVARPPISSAADSAPKLHSDVQLKSRAMSGARMLKL</sequence>